<feature type="modified residue" description="4-aspartylphosphate" evidence="11">
    <location>
        <position position="1021"/>
    </location>
</feature>
<dbReference type="PRINTS" id="PR00344">
    <property type="entry name" value="BCTRLSENSOR"/>
</dbReference>
<keyword evidence="6" id="KW-0418">Kinase</keyword>
<proteinExistence type="predicted"/>
<evidence type="ECO:0000256" key="1">
    <source>
        <dbReference type="ARBA" id="ARBA00000085"/>
    </source>
</evidence>
<evidence type="ECO:0000256" key="5">
    <source>
        <dbReference type="ARBA" id="ARBA00022729"/>
    </source>
</evidence>
<dbReference type="PANTHER" id="PTHR43047">
    <property type="entry name" value="TWO-COMPONENT HISTIDINE PROTEIN KINASE"/>
    <property type="match status" value="1"/>
</dbReference>
<keyword evidence="8" id="KW-0843">Virulence</keyword>
<feature type="region of interest" description="Disordered" evidence="12">
    <location>
        <begin position="201"/>
        <end position="223"/>
    </location>
</feature>
<dbReference type="PROSITE" id="PS50110">
    <property type="entry name" value="RESPONSE_REGULATORY"/>
    <property type="match status" value="1"/>
</dbReference>
<evidence type="ECO:0000256" key="8">
    <source>
        <dbReference type="ARBA" id="ARBA00023026"/>
    </source>
</evidence>
<comment type="catalytic activity">
    <reaction evidence="1">
        <text>ATP + protein L-histidine = ADP + protein N-phospho-L-histidine.</text>
        <dbReference type="EC" id="2.7.13.3"/>
    </reaction>
</comment>
<feature type="region of interest" description="Disordered" evidence="12">
    <location>
        <begin position="487"/>
        <end position="536"/>
    </location>
</feature>
<evidence type="ECO:0000256" key="7">
    <source>
        <dbReference type="ARBA" id="ARBA00023012"/>
    </source>
</evidence>
<dbReference type="PROSITE" id="PS50109">
    <property type="entry name" value="HIS_KIN"/>
    <property type="match status" value="1"/>
</dbReference>
<evidence type="ECO:0000313" key="16">
    <source>
        <dbReference type="EMBL" id="PTB17341.1"/>
    </source>
</evidence>
<keyword evidence="4" id="KW-0808">Transferase</keyword>
<dbReference type="CDD" id="cd16922">
    <property type="entry name" value="HATPase_EvgS-ArcB-TorS-like"/>
    <property type="match status" value="1"/>
</dbReference>
<dbReference type="FunFam" id="3.30.565.10:FF:000010">
    <property type="entry name" value="Sensor histidine kinase RcsC"/>
    <property type="match status" value="1"/>
</dbReference>
<dbReference type="AlphaFoldDB" id="A0A2T3XLF8"/>
<dbReference type="Gene3D" id="3.30.565.10">
    <property type="entry name" value="Histidine kinase-like ATPase, C-terminal domain"/>
    <property type="match status" value="1"/>
</dbReference>
<keyword evidence="5" id="KW-0732">Signal</keyword>
<dbReference type="Gene3D" id="1.10.287.130">
    <property type="match status" value="1"/>
</dbReference>
<dbReference type="InterPro" id="IPR003661">
    <property type="entry name" value="HisK_dim/P_dom"/>
</dbReference>
<sequence length="1222" mass="132443">MNRKRSWSRRLAAWRKRLRRSAENASFPGLYDRTLLFGGGAVLTLSILAAAIAGIAHRYTRCIDDWRAGFLAQRDFVNASVERNQARLRHTVETYEALSAVHERDIVPVDRYSRLLAQNGGIAVTGQDLGAAPFTIVSTLSAPEDRERLAGLLRLVREISPRSLLRRHEAADDIGGFLYTEDRRFLAAWPPLRNERLMGGAQAEGTEAHTPTPGRNENASTAARPASDGIEALIDRYVAHVDAELGHHADALLRRDRVFWVALHDSDMYGALVKHYAAPIYRGDERLAVLAVTLPARQIPRLFQPAVHDPDFFMVSRDRRHLIGIDESNPRGERWMRALAAKPSVFELADERVRLVRRGGDFFIIQHIAGPGWIAVSAFDWRTIAANLKGPIGWTVALTSVVLAVQWAFVLLIDRFVLAPLRLRAHSVFESEAFSRTVLATAPVGLTVFDPATRRIVLQNDIARALLSASADEAGFYARLLEPRPRRRRRTRRGRRGAARGASGNGSRGARHHALVDASSGSRPTPTGAVRSAEVSVTGADGMRRELAVAFARARYRLQEVVLCSLTDISRQKETVRLLRRARRAADEASRAKSMLVATISHELRTPLYGALGNLELLSMEALTPSQAARVGSVRRAFDSLLSLVDDVLDLSKAEARELRLHVEPFRLDEVVERCAQTLAPAITGKGLRFLCLIDPSIGGSWNGDGLRIAQIVTNLLGNACKFTQSGSITLRATVAHAAGGDEMVVLSVADSGIGIPASQLTRIFEPFVQADGSIGRRFGGTGLGLSLSRRLVDLMGGRIDVKSVEGRGAVFTVRLPLPRDRTVKASPAAPIDETLAFDTIAVACNHAAWRATLLARLRHRFGAVARIEEARPDAPLAATGVRTLIVLGSHADDIPPVWRAARAAYVDIVVVSERGPLHPQRRAGALHVTSLSWAKLELAVVACERDGAVPGPETSGNTHAPPRGEDRGARILIVDDDPVSRALLADQLDALGYRQIAVAADGQEALAACLQQACDVVVADLCVPLMGGRELLTALRKEGMTMPVIAHTAAPNAAADARRSGFAALLMKPLSLERLRETLDIVFASSQPAFPVPSSSVPPSTPGFPSMKLLVAPRASAGKSRAPTLHAVFAASWPEDDERLCAAARRGDTESFLQALHRVNGALLALGEREASRRCSALRDRVCAKGIAASARALDEFRRGVARIAESGAAMMADDGEATHE</sequence>
<keyword evidence="7" id="KW-0902">Two-component regulatory system</keyword>
<reference evidence="16 17" key="1">
    <citation type="submission" date="2018-03" db="EMBL/GenBank/DDBJ databases">
        <title>Whole genome analyses suggest that Burkholderia sensu lato contains two further novel genera in the rhizoxinica-symbiotica group Mycetohabitans gen. nov., and Trinickia gen. nov.: implications for the evolution of diazotrophy and nodulation in the Burkholderiaceae.</title>
        <authorList>
            <person name="Estrada De Los Santos P."/>
            <person name="Palmer M."/>
            <person name="Chavez-Ramirez B."/>
            <person name="Steenkamp E.T."/>
            <person name="Hirsch A.M."/>
            <person name="Manyaka P."/>
            <person name="Maluk M."/>
            <person name="Lafos M."/>
            <person name="Crook M."/>
            <person name="Gross E."/>
            <person name="Simon M.F."/>
            <person name="Bueno Dos Reis Junior F."/>
            <person name="Poole P.S."/>
            <person name="Venter S.N."/>
            <person name="James E.K."/>
        </authorList>
    </citation>
    <scope>NUCLEOTIDE SEQUENCE [LARGE SCALE GENOMIC DNA]</scope>
    <source>
        <strain evidence="16 17">JPY-366</strain>
    </source>
</reference>
<comment type="function">
    <text evidence="9">Member of the two-component regulatory system BvgS/BvgA. Phosphorylates BvgA via a four-step phosphorelay in response to environmental signals.</text>
</comment>
<dbReference type="Pfam" id="PF00072">
    <property type="entry name" value="Response_reg"/>
    <property type="match status" value="1"/>
</dbReference>
<dbReference type="Pfam" id="PF00512">
    <property type="entry name" value="HisKA"/>
    <property type="match status" value="1"/>
</dbReference>
<dbReference type="InterPro" id="IPR004358">
    <property type="entry name" value="Sig_transdc_His_kin-like_C"/>
</dbReference>
<dbReference type="SMART" id="SM00448">
    <property type="entry name" value="REC"/>
    <property type="match status" value="1"/>
</dbReference>
<evidence type="ECO:0000256" key="11">
    <source>
        <dbReference type="PROSITE-ProRule" id="PRU00169"/>
    </source>
</evidence>
<dbReference type="SMART" id="SM00387">
    <property type="entry name" value="HATPase_c"/>
    <property type="match status" value="1"/>
</dbReference>
<dbReference type="EC" id="2.7.13.3" evidence="2"/>
<evidence type="ECO:0000256" key="12">
    <source>
        <dbReference type="SAM" id="MobiDB-lite"/>
    </source>
</evidence>
<feature type="compositionally biased region" description="Basic residues" evidence="12">
    <location>
        <begin position="487"/>
        <end position="498"/>
    </location>
</feature>
<evidence type="ECO:0000256" key="10">
    <source>
        <dbReference type="ARBA" id="ARBA00070152"/>
    </source>
</evidence>
<evidence type="ECO:0000256" key="2">
    <source>
        <dbReference type="ARBA" id="ARBA00012438"/>
    </source>
</evidence>
<dbReference type="InterPro" id="IPR005467">
    <property type="entry name" value="His_kinase_dom"/>
</dbReference>
<evidence type="ECO:0000256" key="9">
    <source>
        <dbReference type="ARBA" id="ARBA00058004"/>
    </source>
</evidence>
<gene>
    <name evidence="16" type="ORF">C9I57_28715</name>
</gene>
<dbReference type="InterPro" id="IPR001789">
    <property type="entry name" value="Sig_transdc_resp-reg_receiver"/>
</dbReference>
<dbReference type="InterPro" id="IPR036890">
    <property type="entry name" value="HATPase_C_sf"/>
</dbReference>
<evidence type="ECO:0000256" key="6">
    <source>
        <dbReference type="ARBA" id="ARBA00022777"/>
    </source>
</evidence>
<keyword evidence="3 11" id="KW-0597">Phosphoprotein</keyword>
<dbReference type="InterPro" id="IPR003594">
    <property type="entry name" value="HATPase_dom"/>
</dbReference>
<dbReference type="Pfam" id="PF02518">
    <property type="entry name" value="HATPase_c"/>
    <property type="match status" value="1"/>
</dbReference>
<dbReference type="InterPro" id="IPR011006">
    <property type="entry name" value="CheY-like_superfamily"/>
</dbReference>
<dbReference type="InterPro" id="IPR036641">
    <property type="entry name" value="HPT_dom_sf"/>
</dbReference>
<feature type="domain" description="Response regulatory" evidence="15">
    <location>
        <begin position="971"/>
        <end position="1084"/>
    </location>
</feature>
<evidence type="ECO:0000256" key="13">
    <source>
        <dbReference type="SAM" id="Phobius"/>
    </source>
</evidence>
<evidence type="ECO:0000256" key="3">
    <source>
        <dbReference type="ARBA" id="ARBA00022553"/>
    </source>
</evidence>
<dbReference type="CDD" id="cd00082">
    <property type="entry name" value="HisKA"/>
    <property type="match status" value="1"/>
</dbReference>
<dbReference type="CDD" id="cd17546">
    <property type="entry name" value="REC_hyHK_CKI1_RcsC-like"/>
    <property type="match status" value="1"/>
</dbReference>
<feature type="domain" description="Histidine kinase" evidence="14">
    <location>
        <begin position="599"/>
        <end position="820"/>
    </location>
</feature>
<comment type="caution">
    <text evidence="16">The sequence shown here is derived from an EMBL/GenBank/DDBJ whole genome shotgun (WGS) entry which is preliminary data.</text>
</comment>
<organism evidence="16 17">
    <name type="scientific">Trinickia symbiotica</name>
    <dbReference type="NCBI Taxonomy" id="863227"/>
    <lineage>
        <taxon>Bacteria</taxon>
        <taxon>Pseudomonadati</taxon>
        <taxon>Pseudomonadota</taxon>
        <taxon>Betaproteobacteria</taxon>
        <taxon>Burkholderiales</taxon>
        <taxon>Burkholderiaceae</taxon>
        <taxon>Trinickia</taxon>
    </lineage>
</organism>
<name>A0A2T3XLF8_9BURK</name>
<evidence type="ECO:0000259" key="14">
    <source>
        <dbReference type="PROSITE" id="PS50109"/>
    </source>
</evidence>
<feature type="transmembrane region" description="Helical" evidence="13">
    <location>
        <begin position="392"/>
        <end position="413"/>
    </location>
</feature>
<dbReference type="Gene3D" id="3.40.50.2300">
    <property type="match status" value="1"/>
</dbReference>
<accession>A0A2T3XLF8</accession>
<keyword evidence="13" id="KW-1133">Transmembrane helix</keyword>
<evidence type="ECO:0000313" key="17">
    <source>
        <dbReference type="Proteomes" id="UP000240638"/>
    </source>
</evidence>
<evidence type="ECO:0000259" key="15">
    <source>
        <dbReference type="PROSITE" id="PS50110"/>
    </source>
</evidence>
<dbReference type="SUPFAM" id="SSF47384">
    <property type="entry name" value="Homodimeric domain of signal transducing histidine kinase"/>
    <property type="match status" value="1"/>
</dbReference>
<keyword evidence="13" id="KW-0472">Membrane</keyword>
<dbReference type="InterPro" id="IPR036097">
    <property type="entry name" value="HisK_dim/P_sf"/>
</dbReference>
<keyword evidence="13" id="KW-0812">Transmembrane</keyword>
<dbReference type="EMBL" id="PYUC01000020">
    <property type="protein sequence ID" value="PTB17341.1"/>
    <property type="molecule type" value="Genomic_DNA"/>
</dbReference>
<dbReference type="SUPFAM" id="SSF47226">
    <property type="entry name" value="Histidine-containing phosphotransfer domain, HPT domain"/>
    <property type="match status" value="1"/>
</dbReference>
<dbReference type="GO" id="GO:0000155">
    <property type="term" value="F:phosphorelay sensor kinase activity"/>
    <property type="evidence" value="ECO:0007669"/>
    <property type="project" value="InterPro"/>
</dbReference>
<dbReference type="SMART" id="SM00388">
    <property type="entry name" value="HisKA"/>
    <property type="match status" value="1"/>
</dbReference>
<dbReference type="SUPFAM" id="SSF55874">
    <property type="entry name" value="ATPase domain of HSP90 chaperone/DNA topoisomerase II/histidine kinase"/>
    <property type="match status" value="1"/>
</dbReference>
<evidence type="ECO:0000256" key="4">
    <source>
        <dbReference type="ARBA" id="ARBA00022679"/>
    </source>
</evidence>
<dbReference type="RefSeq" id="WP_107153944.1">
    <property type="nucleotide sequence ID" value="NZ_PYUC01000020.1"/>
</dbReference>
<dbReference type="SUPFAM" id="SSF52172">
    <property type="entry name" value="CheY-like"/>
    <property type="match status" value="1"/>
</dbReference>
<dbReference type="Proteomes" id="UP000240638">
    <property type="component" value="Unassembled WGS sequence"/>
</dbReference>
<protein>
    <recommendedName>
        <fullName evidence="10">Virulence sensor protein BvgS</fullName>
        <ecNumber evidence="2">2.7.13.3</ecNumber>
    </recommendedName>
</protein>